<evidence type="ECO:0000313" key="3">
    <source>
        <dbReference type="EMBL" id="VAW44850.1"/>
    </source>
</evidence>
<evidence type="ECO:0000256" key="1">
    <source>
        <dbReference type="SAM" id="Phobius"/>
    </source>
</evidence>
<dbReference type="GO" id="GO:0032153">
    <property type="term" value="C:cell division site"/>
    <property type="evidence" value="ECO:0007669"/>
    <property type="project" value="TreeGrafter"/>
</dbReference>
<gene>
    <name evidence="3" type="ORF">MNBD_GAMMA03-1982</name>
</gene>
<dbReference type="PANTHER" id="PTHR38687">
    <property type="entry name" value="CELL DIVISION PROTEIN DEDD-RELATED"/>
    <property type="match status" value="1"/>
</dbReference>
<dbReference type="Pfam" id="PF05036">
    <property type="entry name" value="SPOR"/>
    <property type="match status" value="1"/>
</dbReference>
<dbReference type="Gene3D" id="3.30.70.1070">
    <property type="entry name" value="Sporulation related repeat"/>
    <property type="match status" value="1"/>
</dbReference>
<dbReference type="GO" id="GO:0032506">
    <property type="term" value="P:cytokinetic process"/>
    <property type="evidence" value="ECO:0007669"/>
    <property type="project" value="TreeGrafter"/>
</dbReference>
<keyword evidence="1" id="KW-0812">Transmembrane</keyword>
<dbReference type="SUPFAM" id="SSF110997">
    <property type="entry name" value="Sporulation related repeat"/>
    <property type="match status" value="1"/>
</dbReference>
<dbReference type="InterPro" id="IPR052521">
    <property type="entry name" value="Cell_div_SPOR-domain"/>
</dbReference>
<reference evidence="3" key="1">
    <citation type="submission" date="2018-06" db="EMBL/GenBank/DDBJ databases">
        <authorList>
            <person name="Zhirakovskaya E."/>
        </authorList>
    </citation>
    <scope>NUCLEOTIDE SEQUENCE</scope>
</reference>
<feature type="transmembrane region" description="Helical" evidence="1">
    <location>
        <begin position="7"/>
        <end position="27"/>
    </location>
</feature>
<proteinExistence type="predicted"/>
<sequence>MDEVSKFRLTGAIIWLMLLVILVPFWFGEPVHFKPEGYAQPEKSAERPLVEQVYMLPKQTQQPKTSMVQEKKVIINKKITTSEQKESKGLWIVKIATYENIKEANDLLGRLDEKYDVTIKEFKKNGMYSVRVGPYSSKAKAEKNKQKLDKMLRLQSEVVQLP</sequence>
<keyword evidence="1" id="KW-1133">Transmembrane helix</keyword>
<dbReference type="PANTHER" id="PTHR38687:SF1">
    <property type="entry name" value="CELL DIVISION PROTEIN DEDD"/>
    <property type="match status" value="1"/>
</dbReference>
<dbReference type="GO" id="GO:0042834">
    <property type="term" value="F:peptidoglycan binding"/>
    <property type="evidence" value="ECO:0007669"/>
    <property type="project" value="InterPro"/>
</dbReference>
<dbReference type="PROSITE" id="PS51724">
    <property type="entry name" value="SPOR"/>
    <property type="match status" value="1"/>
</dbReference>
<dbReference type="InterPro" id="IPR036680">
    <property type="entry name" value="SPOR-like_sf"/>
</dbReference>
<dbReference type="GO" id="GO:0030428">
    <property type="term" value="C:cell septum"/>
    <property type="evidence" value="ECO:0007669"/>
    <property type="project" value="TreeGrafter"/>
</dbReference>
<feature type="domain" description="SPOR" evidence="2">
    <location>
        <begin position="85"/>
        <end position="161"/>
    </location>
</feature>
<accession>A0A3B0VWZ1</accession>
<dbReference type="EMBL" id="UOFC01000026">
    <property type="protein sequence ID" value="VAW44850.1"/>
    <property type="molecule type" value="Genomic_DNA"/>
</dbReference>
<organism evidence="3">
    <name type="scientific">hydrothermal vent metagenome</name>
    <dbReference type="NCBI Taxonomy" id="652676"/>
    <lineage>
        <taxon>unclassified sequences</taxon>
        <taxon>metagenomes</taxon>
        <taxon>ecological metagenomes</taxon>
    </lineage>
</organism>
<dbReference type="InterPro" id="IPR007730">
    <property type="entry name" value="SPOR-like_dom"/>
</dbReference>
<protein>
    <recommendedName>
        <fullName evidence="2">SPOR domain-containing protein</fullName>
    </recommendedName>
</protein>
<name>A0A3B0VWZ1_9ZZZZ</name>
<dbReference type="AlphaFoldDB" id="A0A3B0VWZ1"/>
<evidence type="ECO:0000259" key="2">
    <source>
        <dbReference type="PROSITE" id="PS51724"/>
    </source>
</evidence>
<keyword evidence="1" id="KW-0472">Membrane</keyword>